<feature type="domain" description="ABC transmembrane type-1" evidence="10">
    <location>
        <begin position="71"/>
        <end position="351"/>
    </location>
</feature>
<evidence type="ECO:0000259" key="9">
    <source>
        <dbReference type="PROSITE" id="PS50893"/>
    </source>
</evidence>
<dbReference type="InterPro" id="IPR003439">
    <property type="entry name" value="ABC_transporter-like_ATP-bd"/>
</dbReference>
<dbReference type="InterPro" id="IPR003593">
    <property type="entry name" value="AAA+_ATPase"/>
</dbReference>
<evidence type="ECO:0000256" key="6">
    <source>
        <dbReference type="ARBA" id="ARBA00023136"/>
    </source>
</evidence>
<name>A0ABS0B006_9BACT</name>
<dbReference type="InterPro" id="IPR039421">
    <property type="entry name" value="Type_1_exporter"/>
</dbReference>
<sequence length="653" mass="72760">MKTIHRRYLSRRYAITTLYPKSCLRRSFLQGVVMTRPSKSEFKTIFSFLYRALWKSNKAIRHLFLGAKAIALLHVSAAVLSPLLLKALIECFEGSTAQIFGHSPLLLVVAYGIVWMASQLLPPLKEIWSTKITEGIGSLLGQEYLGKLHEHPADSITAHSSGYFLGLFEKANGSIKHFVNEFILTVIPNILQLVLLAGFVMYEIGTLSGLILLSASIILTISTNYGLSKALHIRRLSNTYERKLPERFIDSLLNFEIVQLFNLQKREAKEFGYLLTKKRDAEVNFVKNFEFLHLRQLLIFGSTFLGLNILVVHGILQGTYRVSDFVFLNSVFLQLMTPVAFIGEYLRDTFKSAVDLLPFVSWLKPPTTSTSKPPIKKKISQGKIVFDCVDFRYGKNPLALEKLSFSLAANSKTILIGPSGCGKTTIVKLLLGLYSPSGGKILIDDIPLTDYDLPSLREEIGVVSQDTILFNDTIASNIACAKVGAKWEEIEQAARAAHLEPFVNGLPDGYQTRVGERGIKISGGEKQRIALARVFLRNPKIIIFDEATNAIDPKTKEAILDFINDFCQNKTVIQITHQYDKVSSEYQIINLGEAQLAPIPIPDQNLRVCQSQRSRFSPIEAVPYPGDRGDAEGGKGGDAGTEKPQILNQNGYN</sequence>
<feature type="transmembrane region" description="Helical" evidence="8">
    <location>
        <begin position="182"/>
        <end position="201"/>
    </location>
</feature>
<feature type="transmembrane region" description="Helical" evidence="8">
    <location>
        <begin position="97"/>
        <end position="117"/>
    </location>
</feature>
<dbReference type="Gene3D" id="3.40.50.300">
    <property type="entry name" value="P-loop containing nucleotide triphosphate hydrolases"/>
    <property type="match status" value="1"/>
</dbReference>
<accession>A0ABS0B006</accession>
<dbReference type="InterPro" id="IPR036640">
    <property type="entry name" value="ABC1_TM_sf"/>
</dbReference>
<proteinExistence type="predicted"/>
<feature type="region of interest" description="Disordered" evidence="7">
    <location>
        <begin position="619"/>
        <end position="653"/>
    </location>
</feature>
<keyword evidence="3" id="KW-0547">Nucleotide-binding</keyword>
<dbReference type="PANTHER" id="PTHR24221">
    <property type="entry name" value="ATP-BINDING CASSETTE SUB-FAMILY B"/>
    <property type="match status" value="1"/>
</dbReference>
<evidence type="ECO:0000259" key="10">
    <source>
        <dbReference type="PROSITE" id="PS50929"/>
    </source>
</evidence>
<evidence type="ECO:0000256" key="8">
    <source>
        <dbReference type="SAM" id="Phobius"/>
    </source>
</evidence>
<dbReference type="PROSITE" id="PS00211">
    <property type="entry name" value="ABC_TRANSPORTER_1"/>
    <property type="match status" value="1"/>
</dbReference>
<comment type="caution">
    <text evidence="11">The sequence shown here is derived from an EMBL/GenBank/DDBJ whole genome shotgun (WGS) entry which is preliminary data.</text>
</comment>
<dbReference type="PANTHER" id="PTHR24221:SF654">
    <property type="entry name" value="ATP-BINDING CASSETTE SUB-FAMILY B MEMBER 6"/>
    <property type="match status" value="1"/>
</dbReference>
<dbReference type="InterPro" id="IPR027417">
    <property type="entry name" value="P-loop_NTPase"/>
</dbReference>
<evidence type="ECO:0000256" key="2">
    <source>
        <dbReference type="ARBA" id="ARBA00022692"/>
    </source>
</evidence>
<keyword evidence="12" id="KW-1185">Reference proteome</keyword>
<evidence type="ECO:0000256" key="3">
    <source>
        <dbReference type="ARBA" id="ARBA00022741"/>
    </source>
</evidence>
<evidence type="ECO:0000313" key="12">
    <source>
        <dbReference type="Proteomes" id="UP001194714"/>
    </source>
</evidence>
<keyword evidence="2 8" id="KW-0812">Transmembrane</keyword>
<protein>
    <submittedName>
        <fullName evidence="11">Iron-sulfur clusters transporter atm1, mitochondrial</fullName>
    </submittedName>
</protein>
<dbReference type="Pfam" id="PF00664">
    <property type="entry name" value="ABC_membrane"/>
    <property type="match status" value="1"/>
</dbReference>
<organism evidence="11 12">
    <name type="scientific">Candidatus Neptunichlamydia vexilliferae</name>
    <dbReference type="NCBI Taxonomy" id="1651774"/>
    <lineage>
        <taxon>Bacteria</taxon>
        <taxon>Pseudomonadati</taxon>
        <taxon>Chlamydiota</taxon>
        <taxon>Chlamydiia</taxon>
        <taxon>Parachlamydiales</taxon>
        <taxon>Simkaniaceae</taxon>
        <taxon>Candidatus Neptunichlamydia</taxon>
    </lineage>
</organism>
<keyword evidence="4" id="KW-0067">ATP-binding</keyword>
<dbReference type="EMBL" id="JAAEJV010000035">
    <property type="protein sequence ID" value="MBF5059701.1"/>
    <property type="molecule type" value="Genomic_DNA"/>
</dbReference>
<dbReference type="Gene3D" id="1.20.1560.10">
    <property type="entry name" value="ABC transporter type 1, transmembrane domain"/>
    <property type="match status" value="1"/>
</dbReference>
<keyword evidence="5 8" id="KW-1133">Transmembrane helix</keyword>
<evidence type="ECO:0000313" key="11">
    <source>
        <dbReference type="EMBL" id="MBF5059701.1"/>
    </source>
</evidence>
<feature type="domain" description="ABC transporter" evidence="9">
    <location>
        <begin position="384"/>
        <end position="618"/>
    </location>
</feature>
<feature type="transmembrane region" description="Helical" evidence="8">
    <location>
        <begin position="297"/>
        <end position="316"/>
    </location>
</feature>
<comment type="subcellular location">
    <subcellularLocation>
        <location evidence="1">Cell membrane</location>
        <topology evidence="1">Multi-pass membrane protein</topology>
    </subcellularLocation>
</comment>
<dbReference type="SUPFAM" id="SSF52540">
    <property type="entry name" value="P-loop containing nucleoside triphosphate hydrolases"/>
    <property type="match status" value="1"/>
</dbReference>
<dbReference type="SMART" id="SM00382">
    <property type="entry name" value="AAA"/>
    <property type="match status" value="1"/>
</dbReference>
<dbReference type="Proteomes" id="UP001194714">
    <property type="component" value="Unassembled WGS sequence"/>
</dbReference>
<dbReference type="PROSITE" id="PS50893">
    <property type="entry name" value="ABC_TRANSPORTER_2"/>
    <property type="match status" value="1"/>
</dbReference>
<dbReference type="PROSITE" id="PS50929">
    <property type="entry name" value="ABC_TM1F"/>
    <property type="match status" value="1"/>
</dbReference>
<reference evidence="11 12" key="1">
    <citation type="submission" date="2020-01" db="EMBL/GenBank/DDBJ databases">
        <title>Draft genome sequence of Cand. Neptunochlamydia vexilliferae K9.</title>
        <authorList>
            <person name="Schulz F."/>
            <person name="Koestlbacher S."/>
            <person name="Wascher F."/>
            <person name="Pizzetti I."/>
            <person name="Horn M."/>
        </authorList>
    </citation>
    <scope>NUCLEOTIDE SEQUENCE [LARGE SCALE GENOMIC DNA]</scope>
    <source>
        <strain evidence="11 12">K9</strain>
    </source>
</reference>
<dbReference type="SUPFAM" id="SSF90123">
    <property type="entry name" value="ABC transporter transmembrane region"/>
    <property type="match status" value="1"/>
</dbReference>
<gene>
    <name evidence="11" type="ORF">NEPTK9_001217</name>
</gene>
<evidence type="ECO:0000256" key="1">
    <source>
        <dbReference type="ARBA" id="ARBA00004651"/>
    </source>
</evidence>
<keyword evidence="6 8" id="KW-0472">Membrane</keyword>
<evidence type="ECO:0000256" key="4">
    <source>
        <dbReference type="ARBA" id="ARBA00022840"/>
    </source>
</evidence>
<feature type="transmembrane region" description="Helical" evidence="8">
    <location>
        <begin position="63"/>
        <end position="85"/>
    </location>
</feature>
<dbReference type="InterPro" id="IPR017871">
    <property type="entry name" value="ABC_transporter-like_CS"/>
</dbReference>
<feature type="transmembrane region" description="Helical" evidence="8">
    <location>
        <begin position="207"/>
        <end position="227"/>
    </location>
</feature>
<dbReference type="InterPro" id="IPR011527">
    <property type="entry name" value="ABC1_TM_dom"/>
</dbReference>
<evidence type="ECO:0000256" key="5">
    <source>
        <dbReference type="ARBA" id="ARBA00022989"/>
    </source>
</evidence>
<evidence type="ECO:0000256" key="7">
    <source>
        <dbReference type="SAM" id="MobiDB-lite"/>
    </source>
</evidence>
<dbReference type="Pfam" id="PF00005">
    <property type="entry name" value="ABC_tran"/>
    <property type="match status" value="1"/>
</dbReference>